<dbReference type="PANTHER" id="PTHR33990">
    <property type="entry name" value="PROTEIN YJDN-RELATED"/>
    <property type="match status" value="1"/>
</dbReference>
<gene>
    <name evidence="2" type="ORF">GCM10022210_54620</name>
</gene>
<dbReference type="Proteomes" id="UP001500742">
    <property type="component" value="Unassembled WGS sequence"/>
</dbReference>
<dbReference type="PIRSF" id="PIRSF021700">
    <property type="entry name" value="3_dmu_93_MTrfase"/>
    <property type="match status" value="1"/>
</dbReference>
<comment type="caution">
    <text evidence="2">The sequence shown here is derived from an EMBL/GenBank/DDBJ whole genome shotgun (WGS) entry which is preliminary data.</text>
</comment>
<dbReference type="Gene3D" id="3.10.180.10">
    <property type="entry name" value="2,3-Dihydroxybiphenyl 1,2-Dioxygenase, domain 1"/>
    <property type="match status" value="1"/>
</dbReference>
<dbReference type="RefSeq" id="WP_259096766.1">
    <property type="nucleotide sequence ID" value="NZ_BAAAZC010000052.1"/>
</dbReference>
<dbReference type="SUPFAM" id="SSF54593">
    <property type="entry name" value="Glyoxalase/Bleomycin resistance protein/Dihydroxybiphenyl dioxygenase"/>
    <property type="match status" value="1"/>
</dbReference>
<proteinExistence type="predicted"/>
<dbReference type="Pfam" id="PF06983">
    <property type="entry name" value="3-dmu-9_3-mt"/>
    <property type="match status" value="1"/>
</dbReference>
<feature type="domain" description="PhnB-like" evidence="1">
    <location>
        <begin position="5"/>
        <end position="114"/>
    </location>
</feature>
<dbReference type="InterPro" id="IPR029068">
    <property type="entry name" value="Glyas_Bleomycin-R_OHBP_Dase"/>
</dbReference>
<evidence type="ECO:0000313" key="3">
    <source>
        <dbReference type="Proteomes" id="UP001500742"/>
    </source>
</evidence>
<evidence type="ECO:0000313" key="2">
    <source>
        <dbReference type="EMBL" id="GAA3993647.1"/>
    </source>
</evidence>
<protein>
    <submittedName>
        <fullName evidence="2">VOC family protein</fullName>
    </submittedName>
</protein>
<evidence type="ECO:0000259" key="1">
    <source>
        <dbReference type="Pfam" id="PF06983"/>
    </source>
</evidence>
<reference evidence="3" key="1">
    <citation type="journal article" date="2019" name="Int. J. Syst. Evol. Microbiol.">
        <title>The Global Catalogue of Microorganisms (GCM) 10K type strain sequencing project: providing services to taxonomists for standard genome sequencing and annotation.</title>
        <authorList>
            <consortium name="The Broad Institute Genomics Platform"/>
            <consortium name="The Broad Institute Genome Sequencing Center for Infectious Disease"/>
            <person name="Wu L."/>
            <person name="Ma J."/>
        </authorList>
    </citation>
    <scope>NUCLEOTIDE SEQUENCE [LARGE SCALE GENOMIC DNA]</scope>
    <source>
        <strain evidence="3">JCM 16601</strain>
    </source>
</reference>
<dbReference type="EMBL" id="BAAAZC010000052">
    <property type="protein sequence ID" value="GAA3993647.1"/>
    <property type="molecule type" value="Genomic_DNA"/>
</dbReference>
<dbReference type="InterPro" id="IPR009725">
    <property type="entry name" value="3_dmu_93_MTrfase"/>
</dbReference>
<name>A0ABP7R7E6_9SPHI</name>
<dbReference type="CDD" id="cd06588">
    <property type="entry name" value="PhnB_like"/>
    <property type="match status" value="1"/>
</dbReference>
<organism evidence="2 3">
    <name type="scientific">Mucilaginibacter dorajii</name>
    <dbReference type="NCBI Taxonomy" id="692994"/>
    <lineage>
        <taxon>Bacteria</taxon>
        <taxon>Pseudomonadati</taxon>
        <taxon>Bacteroidota</taxon>
        <taxon>Sphingobacteriia</taxon>
        <taxon>Sphingobacteriales</taxon>
        <taxon>Sphingobacteriaceae</taxon>
        <taxon>Mucilaginibacter</taxon>
    </lineage>
</organism>
<sequence>MKIQQKITPFLWFDNQAEEAINFYTSIFKDATVGDISRHGENGPVMTGTFTLAGQQFMALNGGPMFKFTEAISLFVDCKDQAEVDYFWEKLSEGGQKSRCGWLKDKFGLSWQIVPDTLGKVLYGADKAGSARAMQAMMKMDKLIVKDLQNAYEGR</sequence>
<accession>A0ABP7R7E6</accession>
<dbReference type="InterPro" id="IPR028973">
    <property type="entry name" value="PhnB-like"/>
</dbReference>
<keyword evidence="3" id="KW-1185">Reference proteome</keyword>